<dbReference type="GO" id="GO:0006531">
    <property type="term" value="P:aspartate metabolic process"/>
    <property type="evidence" value="ECO:0007669"/>
    <property type="project" value="TreeGrafter"/>
</dbReference>
<dbReference type="SUPFAM" id="SSF48557">
    <property type="entry name" value="L-aspartase-like"/>
    <property type="match status" value="1"/>
</dbReference>
<name>A0A1F6AQ68_9BACT</name>
<dbReference type="GO" id="GO:0006099">
    <property type="term" value="P:tricarboxylic acid cycle"/>
    <property type="evidence" value="ECO:0007669"/>
    <property type="project" value="InterPro"/>
</dbReference>
<dbReference type="NCBIfam" id="NF008909">
    <property type="entry name" value="PRK12273.1"/>
    <property type="match status" value="1"/>
</dbReference>
<dbReference type="PANTHER" id="PTHR42696">
    <property type="entry name" value="ASPARTATE AMMONIA-LYASE"/>
    <property type="match status" value="1"/>
</dbReference>
<dbReference type="InterPro" id="IPR022761">
    <property type="entry name" value="Fumarate_lyase_N"/>
</dbReference>
<dbReference type="Pfam" id="PF10415">
    <property type="entry name" value="FumaraseC_C"/>
    <property type="match status" value="1"/>
</dbReference>
<dbReference type="GO" id="GO:0005829">
    <property type="term" value="C:cytosol"/>
    <property type="evidence" value="ECO:0007669"/>
    <property type="project" value="TreeGrafter"/>
</dbReference>
<keyword evidence="1" id="KW-0456">Lyase</keyword>
<feature type="domain" description="Fumarate lyase N-terminal" evidence="2">
    <location>
        <begin position="16"/>
        <end position="341"/>
    </location>
</feature>
<accession>A0A1F6AQ68</accession>
<evidence type="ECO:0008006" key="6">
    <source>
        <dbReference type="Google" id="ProtNLM"/>
    </source>
</evidence>
<dbReference type="EMBL" id="MFJR01000007">
    <property type="protein sequence ID" value="OGG26840.1"/>
    <property type="molecule type" value="Genomic_DNA"/>
</dbReference>
<evidence type="ECO:0000313" key="4">
    <source>
        <dbReference type="EMBL" id="OGG26840.1"/>
    </source>
</evidence>
<dbReference type="InterPro" id="IPR020557">
    <property type="entry name" value="Fumarate_lyase_CS"/>
</dbReference>
<dbReference type="AlphaFoldDB" id="A0A1F6AQ68"/>
<dbReference type="InterPro" id="IPR024083">
    <property type="entry name" value="Fumarase/histidase_N"/>
</dbReference>
<dbReference type="InterPro" id="IPR000362">
    <property type="entry name" value="Fumarate_lyase_fam"/>
</dbReference>
<evidence type="ECO:0000256" key="1">
    <source>
        <dbReference type="ARBA" id="ARBA00023239"/>
    </source>
</evidence>
<evidence type="ECO:0000313" key="5">
    <source>
        <dbReference type="Proteomes" id="UP000176609"/>
    </source>
</evidence>
<comment type="caution">
    <text evidence="4">The sequence shown here is derived from an EMBL/GenBank/DDBJ whole genome shotgun (WGS) entry which is preliminary data.</text>
</comment>
<dbReference type="Gene3D" id="1.10.40.30">
    <property type="entry name" value="Fumarase/aspartase (C-terminal domain)"/>
    <property type="match status" value="1"/>
</dbReference>
<dbReference type="PROSITE" id="PS00163">
    <property type="entry name" value="FUMARATE_LYASES"/>
    <property type="match status" value="1"/>
</dbReference>
<dbReference type="Pfam" id="PF00206">
    <property type="entry name" value="Lyase_1"/>
    <property type="match status" value="1"/>
</dbReference>
<dbReference type="FunFam" id="1.10.275.10:FF:000001">
    <property type="entry name" value="Fumarate hydratase, mitochondrial"/>
    <property type="match status" value="1"/>
</dbReference>
<reference evidence="4 5" key="1">
    <citation type="journal article" date="2016" name="Nat. Commun.">
        <title>Thousands of microbial genomes shed light on interconnected biogeochemical processes in an aquifer system.</title>
        <authorList>
            <person name="Anantharaman K."/>
            <person name="Brown C.T."/>
            <person name="Hug L.A."/>
            <person name="Sharon I."/>
            <person name="Castelle C.J."/>
            <person name="Probst A.J."/>
            <person name="Thomas B.C."/>
            <person name="Singh A."/>
            <person name="Wilkins M.J."/>
            <person name="Karaoz U."/>
            <person name="Brodie E.L."/>
            <person name="Williams K.H."/>
            <person name="Hubbard S.S."/>
            <person name="Banfield J.F."/>
        </authorList>
    </citation>
    <scope>NUCLEOTIDE SEQUENCE [LARGE SCALE GENOMIC DNA]</scope>
</reference>
<organism evidence="4 5">
    <name type="scientific">Candidatus Gottesmanbacteria bacterium RIFCSPLOWO2_01_FULL_39_12b</name>
    <dbReference type="NCBI Taxonomy" id="1798388"/>
    <lineage>
        <taxon>Bacteria</taxon>
        <taxon>Candidatus Gottesmaniibacteriota</taxon>
    </lineage>
</organism>
<dbReference type="PRINTS" id="PR00145">
    <property type="entry name" value="ARGSUCLYASE"/>
</dbReference>
<evidence type="ECO:0000259" key="3">
    <source>
        <dbReference type="Pfam" id="PF10415"/>
    </source>
</evidence>
<dbReference type="FunFam" id="1.20.200.10:FF:000001">
    <property type="entry name" value="Fumarate hydratase, mitochondrial"/>
    <property type="match status" value="1"/>
</dbReference>
<feature type="domain" description="Fumarase C C-terminal" evidence="3">
    <location>
        <begin position="407"/>
        <end position="460"/>
    </location>
</feature>
<dbReference type="PANTHER" id="PTHR42696:SF2">
    <property type="entry name" value="ASPARTATE AMMONIA-LYASE"/>
    <property type="match status" value="1"/>
</dbReference>
<sequence>MNDKRVEKDTLGTVLVNKKSYWGAQTQRSLENFPVCTLTPHPEYTESTVIIKKAAAKVNYDLKLLDSQRAKNIIKACNEIISGKLKDQIVVNPYQAGAGTSHNMNINEVIANRGNELLGYELGSYKIIHPNDHVNLSQSTNDVIPTAIRIASIKLIIPLISKLKKLENTFSQKAREFYKIIKSGRTHLQDALPVTLGQEFSTYRFSLTRDRKTIEKMQENLFFVGIGGTGVGTGINSHPRYHKLMILELSRLTHLSLKSSDNLMYTMNNASDFLNLSSSLRTLSATLIKIGNDLRLMYSGPGTGFYEILLPPVQPGSSIMPGKFNPSIVEMLTMICYQIIGLDTAIMLSHQSAQLELNIMTPLIAYDLLEQIKLLTRGVEIFDTKCLTGIKANRKMCQFWLERGTGLAAILNPVIGYDRTGELVKLSLKTGQKIQGLAIQKGYLRKDQADKLFSPENLTRPNLGT</sequence>
<gene>
    <name evidence="4" type="ORF">A2960_01590</name>
</gene>
<dbReference type="InterPro" id="IPR008948">
    <property type="entry name" value="L-Aspartase-like"/>
</dbReference>
<dbReference type="InterPro" id="IPR018951">
    <property type="entry name" value="Fumarase_C_C"/>
</dbReference>
<dbReference type="GO" id="GO:0008797">
    <property type="term" value="F:aspartate ammonia-lyase activity"/>
    <property type="evidence" value="ECO:0007669"/>
    <property type="project" value="TreeGrafter"/>
</dbReference>
<dbReference type="Proteomes" id="UP000176609">
    <property type="component" value="Unassembled WGS sequence"/>
</dbReference>
<protein>
    <recommendedName>
        <fullName evidence="6">Aspartate ammonia-lyase</fullName>
    </recommendedName>
</protein>
<evidence type="ECO:0000259" key="2">
    <source>
        <dbReference type="Pfam" id="PF00206"/>
    </source>
</evidence>
<proteinExistence type="predicted"/>
<dbReference type="Gene3D" id="1.20.200.10">
    <property type="entry name" value="Fumarase/aspartase (Central domain)"/>
    <property type="match status" value="1"/>
</dbReference>
<dbReference type="Gene3D" id="1.10.275.10">
    <property type="entry name" value="Fumarase/aspartase (N-terminal domain)"/>
    <property type="match status" value="1"/>
</dbReference>
<dbReference type="InterPro" id="IPR051546">
    <property type="entry name" value="Aspartate_Ammonia-Lyase"/>
</dbReference>
<dbReference type="PRINTS" id="PR00149">
    <property type="entry name" value="FUMRATELYASE"/>
</dbReference>